<organism evidence="6 7">
    <name type="scientific">Kwoniella newhampshirensis</name>
    <dbReference type="NCBI Taxonomy" id="1651941"/>
    <lineage>
        <taxon>Eukaryota</taxon>
        <taxon>Fungi</taxon>
        <taxon>Dikarya</taxon>
        <taxon>Basidiomycota</taxon>
        <taxon>Agaricomycotina</taxon>
        <taxon>Tremellomycetes</taxon>
        <taxon>Tremellales</taxon>
        <taxon>Cryptococcaceae</taxon>
        <taxon>Kwoniella</taxon>
    </lineage>
</organism>
<dbReference type="RefSeq" id="XP_066805241.1">
    <property type="nucleotide sequence ID" value="XM_066944040.1"/>
</dbReference>
<proteinExistence type="inferred from homology"/>
<dbReference type="GO" id="GO:0050660">
    <property type="term" value="F:flavin adenine dinucleotide binding"/>
    <property type="evidence" value="ECO:0007669"/>
    <property type="project" value="TreeGrafter"/>
</dbReference>
<dbReference type="Proteomes" id="UP001388673">
    <property type="component" value="Unassembled WGS sequence"/>
</dbReference>
<keyword evidence="4" id="KW-0560">Oxidoreductase</keyword>
<keyword evidence="3" id="KW-0274">FAD</keyword>
<evidence type="ECO:0000256" key="1">
    <source>
        <dbReference type="ARBA" id="ARBA00006442"/>
    </source>
</evidence>
<evidence type="ECO:0000259" key="5">
    <source>
        <dbReference type="Pfam" id="PF07992"/>
    </source>
</evidence>
<dbReference type="PANTHER" id="PTHR43735">
    <property type="entry name" value="APOPTOSIS-INDUCING FACTOR 1"/>
    <property type="match status" value="1"/>
</dbReference>
<comment type="caution">
    <text evidence="6">The sequence shown here is derived from an EMBL/GenBank/DDBJ whole genome shotgun (WGS) entry which is preliminary data.</text>
</comment>
<dbReference type="EMBL" id="JBCAWK010000002">
    <property type="protein sequence ID" value="KAK8865762.1"/>
    <property type="molecule type" value="Genomic_DNA"/>
</dbReference>
<dbReference type="AlphaFoldDB" id="A0AAW0Z4R7"/>
<protein>
    <recommendedName>
        <fullName evidence="5">FAD/NAD(P)-binding domain-containing protein</fullName>
    </recommendedName>
</protein>
<evidence type="ECO:0000313" key="7">
    <source>
        <dbReference type="Proteomes" id="UP001388673"/>
    </source>
</evidence>
<reference evidence="6 7" key="1">
    <citation type="journal article" date="2024" name="bioRxiv">
        <title>Comparative genomics of Cryptococcus and Kwoniella reveals pathogenesis evolution and contrasting karyotype dynamics via intercentromeric recombination or chromosome fusion.</title>
        <authorList>
            <person name="Coelho M.A."/>
            <person name="David-Palma M."/>
            <person name="Shea T."/>
            <person name="Bowers K."/>
            <person name="McGinley-Smith S."/>
            <person name="Mohammad A.W."/>
            <person name="Gnirke A."/>
            <person name="Yurkov A.M."/>
            <person name="Nowrousian M."/>
            <person name="Sun S."/>
            <person name="Cuomo C.A."/>
            <person name="Heitman J."/>
        </authorList>
    </citation>
    <scope>NUCLEOTIDE SEQUENCE [LARGE SCALE GENOMIC DNA]</scope>
    <source>
        <strain evidence="6 7">CBS 13917</strain>
    </source>
</reference>
<dbReference type="Gene3D" id="3.50.50.100">
    <property type="match status" value="1"/>
</dbReference>
<feature type="domain" description="FAD/NAD(P)-binding" evidence="5">
    <location>
        <begin position="7"/>
        <end position="348"/>
    </location>
</feature>
<gene>
    <name evidence="6" type="ORF">IAR55_000909</name>
</gene>
<dbReference type="SUPFAM" id="SSF51905">
    <property type="entry name" value="FAD/NAD(P)-binding domain"/>
    <property type="match status" value="1"/>
</dbReference>
<sequence length="443" mass="47703">MTTEYRNIVIVGASFGGHNTANALVPHLPPGYRILLVDALDFAFWPIAAFRAATNPGWETKMTVPLTTDRVFATDSPHQVIPGNKVLQCREKSIVLEHPFEGSTEVPFYRCVIATGASQQPPCVPGLDMSEAQYIENIRQSQRATNTAQQIVIIGGGAVGIEWAGEIRAINPSAKISIIHSHAGLLSPSDRIANSKRAENHPAPSYSSPAVAPKFSRSMEALCKKLDIELILQDKVLFPAPEGSSASSDDWDGSNGLQKGIKNVHLQSGKSLSADYVIIGVGSKPNSQMVEKTDLGALDGKSKLVAVDEYLKVVSKSQGSVFHGQYYAIGDVCSAPGFKVARAATAQAKLTAANIIDELQGRSLKMYDMGLQGLGIPVGPNEASGYGSFPWIGNILVPGWFILRSRGRTIGIEDHFADRFQGSKKVKIDFTDVFEKQNHSTSS</sequence>
<evidence type="ECO:0000256" key="3">
    <source>
        <dbReference type="ARBA" id="ARBA00022827"/>
    </source>
</evidence>
<dbReference type="PANTHER" id="PTHR43735:SF3">
    <property type="entry name" value="FERROPTOSIS SUPPRESSOR PROTEIN 1"/>
    <property type="match status" value="1"/>
</dbReference>
<keyword evidence="7" id="KW-1185">Reference proteome</keyword>
<dbReference type="InterPro" id="IPR036188">
    <property type="entry name" value="FAD/NAD-bd_sf"/>
</dbReference>
<name>A0AAW0Z4R7_9TREE</name>
<dbReference type="GO" id="GO:0004174">
    <property type="term" value="F:electron-transferring-flavoprotein dehydrogenase activity"/>
    <property type="evidence" value="ECO:0007669"/>
    <property type="project" value="TreeGrafter"/>
</dbReference>
<dbReference type="GeneID" id="92178168"/>
<evidence type="ECO:0000256" key="2">
    <source>
        <dbReference type="ARBA" id="ARBA00022630"/>
    </source>
</evidence>
<dbReference type="PRINTS" id="PR00368">
    <property type="entry name" value="FADPNR"/>
</dbReference>
<accession>A0AAW0Z4R7</accession>
<comment type="similarity">
    <text evidence="1">Belongs to the FAD-dependent oxidoreductase family.</text>
</comment>
<dbReference type="Pfam" id="PF07992">
    <property type="entry name" value="Pyr_redox_2"/>
    <property type="match status" value="1"/>
</dbReference>
<dbReference type="KEGG" id="kne:92178168"/>
<dbReference type="InterPro" id="IPR023753">
    <property type="entry name" value="FAD/NAD-binding_dom"/>
</dbReference>
<evidence type="ECO:0000256" key="4">
    <source>
        <dbReference type="ARBA" id="ARBA00023002"/>
    </source>
</evidence>
<keyword evidence="2" id="KW-0285">Flavoprotein</keyword>
<dbReference type="GO" id="GO:0005737">
    <property type="term" value="C:cytoplasm"/>
    <property type="evidence" value="ECO:0007669"/>
    <property type="project" value="TreeGrafter"/>
</dbReference>
<evidence type="ECO:0000313" key="6">
    <source>
        <dbReference type="EMBL" id="KAK8865762.1"/>
    </source>
</evidence>